<name>N1UE05_LEPIR</name>
<dbReference type="AlphaFoldDB" id="N1UE05"/>
<dbReference type="EMBL" id="AHNY02000191">
    <property type="protein sequence ID" value="EMY24503.1"/>
    <property type="molecule type" value="Genomic_DNA"/>
</dbReference>
<proteinExistence type="predicted"/>
<evidence type="ECO:0000313" key="2">
    <source>
        <dbReference type="Proteomes" id="UP000012220"/>
    </source>
</evidence>
<gene>
    <name evidence="1" type="ORF">LEP1GSC115_4879</name>
</gene>
<comment type="caution">
    <text evidence="1">The sequence shown here is derived from an EMBL/GenBank/DDBJ whole genome shotgun (WGS) entry which is preliminary data.</text>
</comment>
<organism evidence="1 2">
    <name type="scientific">Leptospira interrogans serovar Australis str. 200703203</name>
    <dbReference type="NCBI Taxonomy" id="1085541"/>
    <lineage>
        <taxon>Bacteria</taxon>
        <taxon>Pseudomonadati</taxon>
        <taxon>Spirochaetota</taxon>
        <taxon>Spirochaetia</taxon>
        <taxon>Leptospirales</taxon>
        <taxon>Leptospiraceae</taxon>
        <taxon>Leptospira</taxon>
    </lineage>
</organism>
<sequence>MLFDSLWFHKFRQFVFSHKRVLGSTQDSFSILFSSALVKEVLT</sequence>
<dbReference type="BioCyc" id="LINT1085541:G11IQ-3044-MONOMER"/>
<reference evidence="1 2" key="1">
    <citation type="submission" date="2013-02" db="EMBL/GenBank/DDBJ databases">
        <authorList>
            <person name="Harkins D.M."/>
            <person name="Durkin A.S."/>
            <person name="Brinkac L.M."/>
            <person name="Haft D.H."/>
            <person name="Selengut J.D."/>
            <person name="Sanka R."/>
            <person name="DePew J."/>
            <person name="Purushe J."/>
            <person name="Picardeau M."/>
            <person name="Werts C."/>
            <person name="Goarant C."/>
            <person name="Vinetz J.M."/>
            <person name="Sutton G.G."/>
            <person name="Nierman W.C."/>
            <person name="Fouts D.E."/>
        </authorList>
    </citation>
    <scope>NUCLEOTIDE SEQUENCE [LARGE SCALE GENOMIC DNA]</scope>
    <source>
        <strain evidence="1 2">200703203</strain>
    </source>
</reference>
<evidence type="ECO:0000313" key="1">
    <source>
        <dbReference type="EMBL" id="EMY24503.1"/>
    </source>
</evidence>
<accession>N1UE05</accession>
<protein>
    <submittedName>
        <fullName evidence="1">Uncharacterized protein</fullName>
    </submittedName>
</protein>
<dbReference type="Proteomes" id="UP000012220">
    <property type="component" value="Unassembled WGS sequence"/>
</dbReference>